<dbReference type="GO" id="GO:0004512">
    <property type="term" value="F:inositol-3-phosphate synthase activity"/>
    <property type="evidence" value="ECO:0007669"/>
    <property type="project" value="InterPro"/>
</dbReference>
<name>A0A7C5KI34_9BACT</name>
<dbReference type="EMBL" id="DRUY01000244">
    <property type="protein sequence ID" value="HHI66315.1"/>
    <property type="molecule type" value="Genomic_DNA"/>
</dbReference>
<dbReference type="SUPFAM" id="SSF51735">
    <property type="entry name" value="NAD(P)-binding Rossmann-fold domains"/>
    <property type="match status" value="1"/>
</dbReference>
<gene>
    <name evidence="3" type="ORF">ENL70_07195</name>
</gene>
<evidence type="ECO:0000256" key="1">
    <source>
        <dbReference type="ARBA" id="ARBA00010813"/>
    </source>
</evidence>
<dbReference type="GO" id="GO:0006021">
    <property type="term" value="P:inositol biosynthetic process"/>
    <property type="evidence" value="ECO:0007669"/>
    <property type="project" value="InterPro"/>
</dbReference>
<dbReference type="PANTHER" id="PTHR43125">
    <property type="entry name" value="INOSITOL-3-PHOSPHATE SYNTHASE"/>
    <property type="match status" value="1"/>
</dbReference>
<evidence type="ECO:0000259" key="2">
    <source>
        <dbReference type="Pfam" id="PF01658"/>
    </source>
</evidence>
<sequence>MQEIRVAIVGVGNCASSLVQGVEFYKNSTKKPIGLIHDKIGPYKLENIRFVAAFDIDERKVGKDLSEAIFASPNNTIKLHDVPNLGVTVMRGHTNDGIGKYAAKAIIESKSEPVDVVRVLKESKADILINYLPVGSQKATEFYMDCALEANLGVINAIPVFIASNKEWAKKFKDKNLPIIGDDIKSQLGATILHRALTQICLDRGLEIERTFQLNVGGNLDFLNMLERERLESKKISKTNAVNSLMPEPMSEENIHIGPSDYIPWLHDRKWAYIRMECKAFGEVPLNIECKLEVWDSPNSAGIIVDAVRLAKLAKDRKLGGPIISACAYLMKSPPVQYPDTQARAMLEDFIKGE</sequence>
<reference evidence="3" key="1">
    <citation type="journal article" date="2020" name="mSystems">
        <title>Genome- and Community-Level Interaction Insights into Carbon Utilization and Element Cycling Functions of Hydrothermarchaeota in Hydrothermal Sediment.</title>
        <authorList>
            <person name="Zhou Z."/>
            <person name="Liu Y."/>
            <person name="Xu W."/>
            <person name="Pan J."/>
            <person name="Luo Z.H."/>
            <person name="Li M."/>
        </authorList>
    </citation>
    <scope>NUCLEOTIDE SEQUENCE [LARGE SCALE GENOMIC DNA]</scope>
    <source>
        <strain evidence="3">SpSt-1019</strain>
    </source>
</reference>
<dbReference type="InterPro" id="IPR036291">
    <property type="entry name" value="NAD(P)-bd_dom_sf"/>
</dbReference>
<evidence type="ECO:0000313" key="3">
    <source>
        <dbReference type="EMBL" id="HHI66315.1"/>
    </source>
</evidence>
<proteinExistence type="inferred from homology"/>
<comment type="caution">
    <text evidence="3">The sequence shown here is derived from an EMBL/GenBank/DDBJ whole genome shotgun (WGS) entry which is preliminary data.</text>
</comment>
<dbReference type="PANTHER" id="PTHR43125:SF1">
    <property type="entry name" value="INOSITOL-3-PHOSPHATE SYNTHASE"/>
    <property type="match status" value="1"/>
</dbReference>
<feature type="domain" description="Myo-inositol-1-phosphate synthase GAPDH-like" evidence="2">
    <location>
        <begin position="189"/>
        <end position="297"/>
    </location>
</feature>
<comment type="similarity">
    <text evidence="1">Belongs to the myo-inositol 1-phosphate synthase family.</text>
</comment>
<dbReference type="InterPro" id="IPR013021">
    <property type="entry name" value="Myo-inos-1-P_Synthase_GAPDH"/>
</dbReference>
<dbReference type="PIRSF" id="PIRSF015578">
    <property type="entry name" value="Myoinos-ppht_syn"/>
    <property type="match status" value="1"/>
</dbReference>
<dbReference type="InterPro" id="IPR052199">
    <property type="entry name" value="MIPS"/>
</dbReference>
<dbReference type="Pfam" id="PF01658">
    <property type="entry name" value="Inos-1-P_synth"/>
    <property type="match status" value="1"/>
</dbReference>
<dbReference type="InterPro" id="IPR002587">
    <property type="entry name" value="Myo-inos-1-P_Synthase"/>
</dbReference>
<dbReference type="Gene3D" id="3.30.360.10">
    <property type="entry name" value="Dihydrodipicolinate Reductase, domain 2"/>
    <property type="match status" value="1"/>
</dbReference>
<accession>A0A7C5KI34</accession>
<dbReference type="Gene3D" id="3.40.50.720">
    <property type="entry name" value="NAD(P)-binding Rossmann-like Domain"/>
    <property type="match status" value="1"/>
</dbReference>
<protein>
    <submittedName>
        <fullName evidence="3">Inositol-3-phosphate synthase</fullName>
    </submittedName>
</protein>
<dbReference type="SUPFAM" id="SSF55347">
    <property type="entry name" value="Glyceraldehyde-3-phosphate dehydrogenase-like, C-terminal domain"/>
    <property type="match status" value="1"/>
</dbReference>
<dbReference type="AlphaFoldDB" id="A0A7C5KI34"/>
<dbReference type="GO" id="GO:0008654">
    <property type="term" value="P:phospholipid biosynthetic process"/>
    <property type="evidence" value="ECO:0007669"/>
    <property type="project" value="InterPro"/>
</dbReference>
<organism evidence="3">
    <name type="scientific">Thermodesulfobium narugense</name>
    <dbReference type="NCBI Taxonomy" id="184064"/>
    <lineage>
        <taxon>Bacteria</taxon>
        <taxon>Pseudomonadati</taxon>
        <taxon>Thermodesulfobiota</taxon>
        <taxon>Thermodesulfobiia</taxon>
        <taxon>Thermodesulfobiales</taxon>
        <taxon>Thermodesulfobiaceae</taxon>
        <taxon>Thermodesulfobium</taxon>
    </lineage>
</organism>